<protein>
    <submittedName>
        <fullName evidence="1">Uncharacterized protein</fullName>
    </submittedName>
</protein>
<gene>
    <name evidence="1" type="ORF">AVEN_247091_1</name>
</gene>
<name>A0A4Y2HQJ2_ARAVE</name>
<organism evidence="1 2">
    <name type="scientific">Araneus ventricosus</name>
    <name type="common">Orbweaver spider</name>
    <name type="synonym">Epeira ventricosa</name>
    <dbReference type="NCBI Taxonomy" id="182803"/>
    <lineage>
        <taxon>Eukaryota</taxon>
        <taxon>Metazoa</taxon>
        <taxon>Ecdysozoa</taxon>
        <taxon>Arthropoda</taxon>
        <taxon>Chelicerata</taxon>
        <taxon>Arachnida</taxon>
        <taxon>Araneae</taxon>
        <taxon>Araneomorphae</taxon>
        <taxon>Entelegynae</taxon>
        <taxon>Araneoidea</taxon>
        <taxon>Araneidae</taxon>
        <taxon>Araneus</taxon>
    </lineage>
</organism>
<dbReference type="Proteomes" id="UP000499080">
    <property type="component" value="Unassembled WGS sequence"/>
</dbReference>
<proteinExistence type="predicted"/>
<evidence type="ECO:0000313" key="2">
    <source>
        <dbReference type="Proteomes" id="UP000499080"/>
    </source>
</evidence>
<dbReference type="EMBL" id="BGPR01002096">
    <property type="protein sequence ID" value="GBM67684.1"/>
    <property type="molecule type" value="Genomic_DNA"/>
</dbReference>
<feature type="non-terminal residue" evidence="1">
    <location>
        <position position="95"/>
    </location>
</feature>
<evidence type="ECO:0000313" key="1">
    <source>
        <dbReference type="EMBL" id="GBM67684.1"/>
    </source>
</evidence>
<accession>A0A4Y2HQJ2</accession>
<dbReference type="AlphaFoldDB" id="A0A4Y2HQJ2"/>
<comment type="caution">
    <text evidence="1">The sequence shown here is derived from an EMBL/GenBank/DDBJ whole genome shotgun (WGS) entry which is preliminary data.</text>
</comment>
<sequence length="95" mass="10794">MIPPRNFLNWCPPVEREIFMCPHWRPFMRKWLFRCNALPPHSSMLSVMTVVLPQHTKLAASSTTAPTATTSTPPGFDDCKHQVSYKAGRDLLPLS</sequence>
<reference evidence="1 2" key="1">
    <citation type="journal article" date="2019" name="Sci. Rep.">
        <title>Orb-weaving spider Araneus ventricosus genome elucidates the spidroin gene catalogue.</title>
        <authorList>
            <person name="Kono N."/>
            <person name="Nakamura H."/>
            <person name="Ohtoshi R."/>
            <person name="Moran D.A.P."/>
            <person name="Shinohara A."/>
            <person name="Yoshida Y."/>
            <person name="Fujiwara M."/>
            <person name="Mori M."/>
            <person name="Tomita M."/>
            <person name="Arakawa K."/>
        </authorList>
    </citation>
    <scope>NUCLEOTIDE SEQUENCE [LARGE SCALE GENOMIC DNA]</scope>
</reference>
<keyword evidence="2" id="KW-1185">Reference proteome</keyword>